<comment type="caution">
    <text evidence="1">The sequence shown here is derived from an EMBL/GenBank/DDBJ whole genome shotgun (WGS) entry which is preliminary data.</text>
</comment>
<keyword evidence="2" id="KW-1185">Reference proteome</keyword>
<accession>A0A846WZA0</accession>
<reference evidence="1 2" key="1">
    <citation type="submission" date="2020-04" db="EMBL/GenBank/DDBJ databases">
        <title>MicrobeNet Type strains.</title>
        <authorList>
            <person name="Nicholson A.C."/>
        </authorList>
    </citation>
    <scope>NUCLEOTIDE SEQUENCE [LARGE SCALE GENOMIC DNA]</scope>
    <source>
        <strain evidence="1 2">DSM 44113</strain>
    </source>
</reference>
<sequence length="67" mass="7211">MTKTFAHTTDQTVAQLLSIVEGGDDVLLTRDGKPLAVLSKAQPETVAVSNMQTFDIPETFYENLGGV</sequence>
<dbReference type="EMBL" id="JAAXOQ010000010">
    <property type="protein sequence ID" value="NKY18597.1"/>
    <property type="molecule type" value="Genomic_DNA"/>
</dbReference>
<gene>
    <name evidence="1" type="ORF">HF999_09460</name>
</gene>
<evidence type="ECO:0008006" key="3">
    <source>
        <dbReference type="Google" id="ProtNLM"/>
    </source>
</evidence>
<name>A0A846WZA0_9ACTN</name>
<protein>
    <recommendedName>
        <fullName evidence="3">Type II toxin-antitoxin system prevent-host-death family antitoxin</fullName>
    </recommendedName>
</protein>
<evidence type="ECO:0000313" key="1">
    <source>
        <dbReference type="EMBL" id="NKY18597.1"/>
    </source>
</evidence>
<organism evidence="1 2">
    <name type="scientific">Tsukamurella spumae</name>
    <dbReference type="NCBI Taxonomy" id="44753"/>
    <lineage>
        <taxon>Bacteria</taxon>
        <taxon>Bacillati</taxon>
        <taxon>Actinomycetota</taxon>
        <taxon>Actinomycetes</taxon>
        <taxon>Mycobacteriales</taxon>
        <taxon>Tsukamurellaceae</taxon>
        <taxon>Tsukamurella</taxon>
    </lineage>
</organism>
<dbReference type="Proteomes" id="UP000582646">
    <property type="component" value="Unassembled WGS sequence"/>
</dbReference>
<dbReference type="RefSeq" id="WP_168545627.1">
    <property type="nucleotide sequence ID" value="NZ_BAAAKS010000007.1"/>
</dbReference>
<dbReference type="AlphaFoldDB" id="A0A846WZA0"/>
<evidence type="ECO:0000313" key="2">
    <source>
        <dbReference type="Proteomes" id="UP000582646"/>
    </source>
</evidence>
<proteinExistence type="predicted"/>